<organism evidence="1 2">
    <name type="scientific">Dentiscutata heterogama</name>
    <dbReference type="NCBI Taxonomy" id="1316150"/>
    <lineage>
        <taxon>Eukaryota</taxon>
        <taxon>Fungi</taxon>
        <taxon>Fungi incertae sedis</taxon>
        <taxon>Mucoromycota</taxon>
        <taxon>Glomeromycotina</taxon>
        <taxon>Glomeromycetes</taxon>
        <taxon>Diversisporales</taxon>
        <taxon>Gigasporaceae</taxon>
        <taxon>Dentiscutata</taxon>
    </lineage>
</organism>
<reference evidence="1" key="1">
    <citation type="submission" date="2021-06" db="EMBL/GenBank/DDBJ databases">
        <authorList>
            <person name="Kallberg Y."/>
            <person name="Tangrot J."/>
            <person name="Rosling A."/>
        </authorList>
    </citation>
    <scope>NUCLEOTIDE SEQUENCE</scope>
    <source>
        <strain evidence="1">IL203A</strain>
    </source>
</reference>
<keyword evidence="2" id="KW-1185">Reference proteome</keyword>
<sequence length="66" mass="7377">MGHDIESGEEIQDAIKDLAGTHVANIIPNHEANCRLGTMHGISNWHEWAWPDEEEEAGYILARSLP</sequence>
<dbReference type="Proteomes" id="UP000789702">
    <property type="component" value="Unassembled WGS sequence"/>
</dbReference>
<proteinExistence type="predicted"/>
<protein>
    <submittedName>
        <fullName evidence="1">6884_t:CDS:1</fullName>
    </submittedName>
</protein>
<dbReference type="EMBL" id="CAJVPU010000264">
    <property type="protein sequence ID" value="CAG8445235.1"/>
    <property type="molecule type" value="Genomic_DNA"/>
</dbReference>
<accession>A0ACA9K0I4</accession>
<evidence type="ECO:0000313" key="2">
    <source>
        <dbReference type="Proteomes" id="UP000789702"/>
    </source>
</evidence>
<name>A0ACA9K0I4_9GLOM</name>
<evidence type="ECO:0000313" key="1">
    <source>
        <dbReference type="EMBL" id="CAG8445235.1"/>
    </source>
</evidence>
<gene>
    <name evidence="1" type="ORF">DHETER_LOCUS521</name>
</gene>
<comment type="caution">
    <text evidence="1">The sequence shown here is derived from an EMBL/GenBank/DDBJ whole genome shotgun (WGS) entry which is preliminary data.</text>
</comment>